<dbReference type="EMBL" id="CP041165">
    <property type="protein sequence ID" value="QOP40269.1"/>
    <property type="molecule type" value="Genomic_DNA"/>
</dbReference>
<evidence type="ECO:0000313" key="20">
    <source>
        <dbReference type="EMBL" id="QOP40269.1"/>
    </source>
</evidence>
<dbReference type="PANTHER" id="PTHR34848">
    <property type="match status" value="1"/>
</dbReference>
<evidence type="ECO:0000256" key="8">
    <source>
        <dbReference type="ARBA" id="ARBA00012016"/>
    </source>
</evidence>
<comment type="catalytic activity">
    <reaction evidence="3">
        <text>adenosylcob(III)inamide + GTP = adenosylcob(III)inamide phosphate + GDP + H(+)</text>
        <dbReference type="Rhea" id="RHEA:15765"/>
        <dbReference type="ChEBI" id="CHEBI:2480"/>
        <dbReference type="ChEBI" id="CHEBI:15378"/>
        <dbReference type="ChEBI" id="CHEBI:37565"/>
        <dbReference type="ChEBI" id="CHEBI:58189"/>
        <dbReference type="ChEBI" id="CHEBI:58502"/>
        <dbReference type="EC" id="2.7.1.156"/>
    </reaction>
</comment>
<reference evidence="20 21" key="1">
    <citation type="submission" date="2019-06" db="EMBL/GenBank/DDBJ databases">
        <title>Sulfurimonas gotlandica sp. nov., a chemoautotrophic and psychrotolerant epsilonproteobacterium isolated from a pelagic redoxcline, and an emended description of the genus Sulfurimonas.</title>
        <authorList>
            <person name="Wang S."/>
            <person name="Jiang L."/>
            <person name="Shao Z."/>
        </authorList>
    </citation>
    <scope>NUCLEOTIDE SEQUENCE [LARGE SCALE GENOMIC DNA]</scope>
    <source>
        <strain evidence="20 21">B2</strain>
    </source>
</reference>
<feature type="binding site" evidence="19">
    <location>
        <position position="63"/>
    </location>
    <ligand>
        <name>GTP</name>
        <dbReference type="ChEBI" id="CHEBI:37565"/>
    </ligand>
</feature>
<organism evidence="20 21">
    <name type="scientific">Sulfurimonas marina</name>
    <dbReference type="NCBI Taxonomy" id="2590551"/>
    <lineage>
        <taxon>Bacteria</taxon>
        <taxon>Pseudomonadati</taxon>
        <taxon>Campylobacterota</taxon>
        <taxon>Epsilonproteobacteria</taxon>
        <taxon>Campylobacterales</taxon>
        <taxon>Sulfurimonadaceae</taxon>
        <taxon>Sulfurimonas</taxon>
    </lineage>
</organism>
<dbReference type="GO" id="GO:0005525">
    <property type="term" value="F:GTP binding"/>
    <property type="evidence" value="ECO:0007669"/>
    <property type="project" value="UniProtKB-KW"/>
</dbReference>
<evidence type="ECO:0000256" key="16">
    <source>
        <dbReference type="ARBA" id="ARBA00029570"/>
    </source>
</evidence>
<feature type="binding site" evidence="19">
    <location>
        <position position="82"/>
    </location>
    <ligand>
        <name>GTP</name>
        <dbReference type="ChEBI" id="CHEBI:37565"/>
    </ligand>
</feature>
<keyword evidence="15 19" id="KW-0342">GTP-binding</keyword>
<evidence type="ECO:0000256" key="12">
    <source>
        <dbReference type="ARBA" id="ARBA00022741"/>
    </source>
</evidence>
<evidence type="ECO:0000256" key="5">
    <source>
        <dbReference type="ARBA" id="ARBA00004692"/>
    </source>
</evidence>
<dbReference type="GO" id="GO:0008820">
    <property type="term" value="F:cobinamide phosphate guanylyltransferase activity"/>
    <property type="evidence" value="ECO:0007669"/>
    <property type="project" value="UniProtKB-EC"/>
</dbReference>
<accession>A0A7M3V936</accession>
<keyword evidence="10" id="KW-0169">Cobalamin biosynthesis</keyword>
<keyword evidence="11 20" id="KW-0808">Transferase</keyword>
<keyword evidence="20" id="KW-0548">Nucleotidyltransferase</keyword>
<dbReference type="GO" id="GO:0009236">
    <property type="term" value="P:cobalamin biosynthetic process"/>
    <property type="evidence" value="ECO:0007669"/>
    <property type="project" value="UniProtKB-UniPathway"/>
</dbReference>
<dbReference type="EC" id="2.7.7.62" evidence="9"/>
<feature type="binding site" evidence="19">
    <location>
        <begin position="52"/>
        <end position="55"/>
    </location>
    <ligand>
        <name>GTP</name>
        <dbReference type="ChEBI" id="CHEBI:37565"/>
    </ligand>
</feature>
<evidence type="ECO:0000256" key="18">
    <source>
        <dbReference type="PIRSR" id="PIRSR006135-1"/>
    </source>
</evidence>
<protein>
    <recommendedName>
        <fullName evidence="16">Adenosylcobinamide kinase</fullName>
        <ecNumber evidence="8">2.7.1.156</ecNumber>
        <ecNumber evidence="9">2.7.7.62</ecNumber>
    </recommendedName>
    <alternativeName>
        <fullName evidence="17">Adenosylcobinamide-phosphate guanylyltransferase</fullName>
    </alternativeName>
</protein>
<keyword evidence="12 19" id="KW-0547">Nucleotide-binding</keyword>
<evidence type="ECO:0000256" key="19">
    <source>
        <dbReference type="PIRSR" id="PIRSR006135-2"/>
    </source>
</evidence>
<evidence type="ECO:0000256" key="3">
    <source>
        <dbReference type="ARBA" id="ARBA00001522"/>
    </source>
</evidence>
<gene>
    <name evidence="20" type="ORF">FJR03_00345</name>
</gene>
<evidence type="ECO:0000256" key="4">
    <source>
        <dbReference type="ARBA" id="ARBA00003889"/>
    </source>
</evidence>
<feature type="active site" description="GMP-histidine intermediate" evidence="18">
    <location>
        <position position="51"/>
    </location>
</feature>
<evidence type="ECO:0000256" key="15">
    <source>
        <dbReference type="ARBA" id="ARBA00023134"/>
    </source>
</evidence>
<dbReference type="Gene3D" id="3.40.50.300">
    <property type="entry name" value="P-loop containing nucleotide triphosphate hydrolases"/>
    <property type="match status" value="1"/>
</dbReference>
<evidence type="ECO:0000256" key="7">
    <source>
        <dbReference type="ARBA" id="ARBA00007490"/>
    </source>
</evidence>
<dbReference type="Proteomes" id="UP000593910">
    <property type="component" value="Chromosome"/>
</dbReference>
<dbReference type="SUPFAM" id="SSF52540">
    <property type="entry name" value="P-loop containing nucleoside triphosphate hydrolases"/>
    <property type="match status" value="1"/>
</dbReference>
<evidence type="ECO:0000256" key="11">
    <source>
        <dbReference type="ARBA" id="ARBA00022679"/>
    </source>
</evidence>
<dbReference type="PANTHER" id="PTHR34848:SF1">
    <property type="entry name" value="BIFUNCTIONAL ADENOSYLCOBALAMIN BIOSYNTHESIS PROTEIN COBU"/>
    <property type="match status" value="1"/>
</dbReference>
<name>A0A7M3V936_9BACT</name>
<keyword evidence="21" id="KW-1185">Reference proteome</keyword>
<evidence type="ECO:0000256" key="6">
    <source>
        <dbReference type="ARBA" id="ARBA00005159"/>
    </source>
</evidence>
<comment type="pathway">
    <text evidence="5">Cofactor biosynthesis; adenosylcobalamin biosynthesis; adenosylcobalamin from cob(II)yrinate a,c-diamide: step 6/7.</text>
</comment>
<comment type="similarity">
    <text evidence="7">Belongs to the CobU/CobP family.</text>
</comment>
<dbReference type="GO" id="GO:0005524">
    <property type="term" value="F:ATP binding"/>
    <property type="evidence" value="ECO:0007669"/>
    <property type="project" value="UniProtKB-KW"/>
</dbReference>
<comment type="catalytic activity">
    <reaction evidence="1">
        <text>adenosylcob(III)inamide + ATP = adenosylcob(III)inamide phosphate + ADP + H(+)</text>
        <dbReference type="Rhea" id="RHEA:15769"/>
        <dbReference type="ChEBI" id="CHEBI:2480"/>
        <dbReference type="ChEBI" id="CHEBI:15378"/>
        <dbReference type="ChEBI" id="CHEBI:30616"/>
        <dbReference type="ChEBI" id="CHEBI:58502"/>
        <dbReference type="ChEBI" id="CHEBI:456216"/>
        <dbReference type="EC" id="2.7.1.156"/>
    </reaction>
</comment>
<evidence type="ECO:0000256" key="2">
    <source>
        <dbReference type="ARBA" id="ARBA00000711"/>
    </source>
</evidence>
<dbReference type="GO" id="GO:0043752">
    <property type="term" value="F:adenosylcobinamide kinase activity"/>
    <property type="evidence" value="ECO:0007669"/>
    <property type="project" value="UniProtKB-EC"/>
</dbReference>
<dbReference type="Pfam" id="PF02283">
    <property type="entry name" value="CobU"/>
    <property type="match status" value="1"/>
</dbReference>
<dbReference type="EC" id="2.7.1.156" evidence="8"/>
<keyword evidence="14" id="KW-0067">ATP-binding</keyword>
<dbReference type="RefSeq" id="WP_193113701.1">
    <property type="nucleotide sequence ID" value="NZ_CP041165.1"/>
</dbReference>
<evidence type="ECO:0000313" key="21">
    <source>
        <dbReference type="Proteomes" id="UP000593910"/>
    </source>
</evidence>
<dbReference type="AlphaFoldDB" id="A0A7M3V936"/>
<sequence>MGFQALFIGGIKSGKSKNAETYTLKFAKQKPLYLATTEFFDDEMHERVQKHKDQRADKFETLEESLNLDNALQKQNKTVLVECVSMWINNMLYHNKTLEEMMTQLENISKQENDVIFVINDVSNSVISENKLVRKFVDINGIISQYIAQHSKEVFHVTAGISVKIK</sequence>
<evidence type="ECO:0000256" key="14">
    <source>
        <dbReference type="ARBA" id="ARBA00022840"/>
    </source>
</evidence>
<keyword evidence="13 20" id="KW-0418">Kinase</keyword>
<feature type="binding site" evidence="19">
    <location>
        <begin position="9"/>
        <end position="16"/>
    </location>
    <ligand>
        <name>GTP</name>
        <dbReference type="ChEBI" id="CHEBI:37565"/>
    </ligand>
</feature>
<evidence type="ECO:0000256" key="10">
    <source>
        <dbReference type="ARBA" id="ARBA00022573"/>
    </source>
</evidence>
<evidence type="ECO:0000256" key="9">
    <source>
        <dbReference type="ARBA" id="ARBA00012523"/>
    </source>
</evidence>
<evidence type="ECO:0000256" key="1">
    <source>
        <dbReference type="ARBA" id="ARBA00000312"/>
    </source>
</evidence>
<dbReference type="CDD" id="cd00544">
    <property type="entry name" value="CobU"/>
    <property type="match status" value="1"/>
</dbReference>
<dbReference type="KEGG" id="smax:FJR03_00345"/>
<evidence type="ECO:0000256" key="13">
    <source>
        <dbReference type="ARBA" id="ARBA00022777"/>
    </source>
</evidence>
<comment type="pathway">
    <text evidence="6">Cofactor biosynthesis; adenosylcobalamin biosynthesis; adenosylcobalamin from cob(II)yrinate a,c-diamide: step 5/7.</text>
</comment>
<comment type="function">
    <text evidence="4">Catalyzes ATP-dependent phosphorylation of adenosylcobinamide and addition of GMP to adenosylcobinamide phosphate.</text>
</comment>
<proteinExistence type="inferred from homology"/>
<dbReference type="PIRSF" id="PIRSF006135">
    <property type="entry name" value="CobU"/>
    <property type="match status" value="1"/>
</dbReference>
<evidence type="ECO:0000256" key="17">
    <source>
        <dbReference type="ARBA" id="ARBA00030571"/>
    </source>
</evidence>
<comment type="catalytic activity">
    <reaction evidence="2">
        <text>adenosylcob(III)inamide phosphate + GTP + H(+) = adenosylcob(III)inamide-GDP + diphosphate</text>
        <dbReference type="Rhea" id="RHEA:22712"/>
        <dbReference type="ChEBI" id="CHEBI:15378"/>
        <dbReference type="ChEBI" id="CHEBI:33019"/>
        <dbReference type="ChEBI" id="CHEBI:37565"/>
        <dbReference type="ChEBI" id="CHEBI:58502"/>
        <dbReference type="ChEBI" id="CHEBI:60487"/>
        <dbReference type="EC" id="2.7.7.62"/>
    </reaction>
</comment>
<dbReference type="InterPro" id="IPR027417">
    <property type="entry name" value="P-loop_NTPase"/>
</dbReference>
<dbReference type="InterPro" id="IPR003203">
    <property type="entry name" value="CobU/CobP"/>
</dbReference>
<dbReference type="UniPathway" id="UPA00148">
    <property type="reaction ID" value="UER00236"/>
</dbReference>